<dbReference type="AlphaFoldDB" id="L7JWP5"/>
<feature type="non-terminal residue" evidence="1">
    <location>
        <position position="1"/>
    </location>
</feature>
<organism evidence="1 2">
    <name type="scientific">Trachipleistophora hominis</name>
    <name type="common">Microsporidian parasite</name>
    <dbReference type="NCBI Taxonomy" id="72359"/>
    <lineage>
        <taxon>Eukaryota</taxon>
        <taxon>Fungi</taxon>
        <taxon>Fungi incertae sedis</taxon>
        <taxon>Microsporidia</taxon>
        <taxon>Pleistophoridae</taxon>
        <taxon>Trachipleistophora</taxon>
    </lineage>
</organism>
<dbReference type="VEuPathDB" id="MicrosporidiaDB:THOM_1126"/>
<proteinExistence type="predicted"/>
<name>L7JWP5_TRAHO</name>
<accession>L7JWP5</accession>
<gene>
    <name evidence="1" type="ORF">THOM_1126</name>
</gene>
<dbReference type="EMBL" id="JH993905">
    <property type="protein sequence ID" value="ELQ75903.1"/>
    <property type="molecule type" value="Genomic_DNA"/>
</dbReference>
<evidence type="ECO:0000313" key="2">
    <source>
        <dbReference type="Proteomes" id="UP000011185"/>
    </source>
</evidence>
<sequence>VINNVMITMNETLERNNQGGTLRMECFIASYPLLRYVLGCCVERGVSKERINVKDGMNNIIIIRKDYNVMY</sequence>
<dbReference type="InParanoid" id="L7JWP5"/>
<dbReference type="HOGENOM" id="CLU_2747201_0_0_1"/>
<evidence type="ECO:0000313" key="1">
    <source>
        <dbReference type="EMBL" id="ELQ75903.1"/>
    </source>
</evidence>
<reference evidence="1 2" key="1">
    <citation type="journal article" date="2012" name="PLoS Pathog.">
        <title>The genome of the obligate intracellular parasite Trachipleistophora hominis: new insights into microsporidian genome dynamics and reductive evolution.</title>
        <authorList>
            <person name="Heinz E."/>
            <person name="Williams T.A."/>
            <person name="Nakjang S."/>
            <person name="Noel C.J."/>
            <person name="Swan D.C."/>
            <person name="Goldberg A.V."/>
            <person name="Harris S.R."/>
            <person name="Weinmaier T."/>
            <person name="Markert S."/>
            <person name="Becher D."/>
            <person name="Bernhardt J."/>
            <person name="Dagan T."/>
            <person name="Hacker C."/>
            <person name="Lucocq J.M."/>
            <person name="Schweder T."/>
            <person name="Rattei T."/>
            <person name="Hall N."/>
            <person name="Hirt R.P."/>
            <person name="Embley T.M."/>
        </authorList>
    </citation>
    <scope>NUCLEOTIDE SEQUENCE [LARGE SCALE GENOMIC DNA]</scope>
</reference>
<protein>
    <submittedName>
        <fullName evidence="1">Uncharacterized protein</fullName>
    </submittedName>
</protein>
<dbReference type="Proteomes" id="UP000011185">
    <property type="component" value="Unassembled WGS sequence"/>
</dbReference>
<keyword evidence="2" id="KW-1185">Reference proteome</keyword>